<evidence type="ECO:0000313" key="9">
    <source>
        <dbReference type="EMBL" id="MDY7229025.1"/>
    </source>
</evidence>
<dbReference type="Pfam" id="PF00145">
    <property type="entry name" value="DNA_methylase"/>
    <property type="match status" value="1"/>
</dbReference>
<dbReference type="EMBL" id="JAXIVS010000007">
    <property type="protein sequence ID" value="MDY7229025.1"/>
    <property type="molecule type" value="Genomic_DNA"/>
</dbReference>
<feature type="active site" evidence="7">
    <location>
        <position position="99"/>
    </location>
</feature>
<proteinExistence type="inferred from homology"/>
<dbReference type="GO" id="GO:0003886">
    <property type="term" value="F:DNA (cytosine-5-)-methyltransferase activity"/>
    <property type="evidence" value="ECO:0007669"/>
    <property type="project" value="UniProtKB-EC"/>
</dbReference>
<evidence type="ECO:0000256" key="2">
    <source>
        <dbReference type="ARBA" id="ARBA00022603"/>
    </source>
</evidence>
<organism evidence="9 10">
    <name type="scientific">Hyalangium rubrum</name>
    <dbReference type="NCBI Taxonomy" id="3103134"/>
    <lineage>
        <taxon>Bacteria</taxon>
        <taxon>Pseudomonadati</taxon>
        <taxon>Myxococcota</taxon>
        <taxon>Myxococcia</taxon>
        <taxon>Myxococcales</taxon>
        <taxon>Cystobacterineae</taxon>
        <taxon>Archangiaceae</taxon>
        <taxon>Hyalangium</taxon>
    </lineage>
</organism>
<comment type="caution">
    <text evidence="9">The sequence shown here is derived from an EMBL/GenBank/DDBJ whole genome shotgun (WGS) entry which is preliminary data.</text>
</comment>
<dbReference type="Gene3D" id="3.40.50.150">
    <property type="entry name" value="Vaccinia Virus protein VP39"/>
    <property type="match status" value="1"/>
</dbReference>
<evidence type="ECO:0000313" key="10">
    <source>
        <dbReference type="Proteomes" id="UP001291309"/>
    </source>
</evidence>
<dbReference type="NCBIfam" id="TIGR00675">
    <property type="entry name" value="dcm"/>
    <property type="match status" value="1"/>
</dbReference>
<evidence type="ECO:0000256" key="4">
    <source>
        <dbReference type="ARBA" id="ARBA00022691"/>
    </source>
</evidence>
<dbReference type="Proteomes" id="UP001291309">
    <property type="component" value="Unassembled WGS sequence"/>
</dbReference>
<reference evidence="9 10" key="1">
    <citation type="submission" date="2023-12" db="EMBL/GenBank/DDBJ databases">
        <title>the genome sequence of Hyalangium sp. s54d21.</title>
        <authorList>
            <person name="Zhang X."/>
        </authorList>
    </citation>
    <scope>NUCLEOTIDE SEQUENCE [LARGE SCALE GENOMIC DNA]</scope>
    <source>
        <strain evidence="10">s54d21</strain>
    </source>
</reference>
<dbReference type="PANTHER" id="PTHR10629:SF52">
    <property type="entry name" value="DNA (CYTOSINE-5)-METHYLTRANSFERASE 1"/>
    <property type="match status" value="1"/>
</dbReference>
<keyword evidence="2 7" id="KW-0489">Methyltransferase</keyword>
<dbReference type="EC" id="2.1.1.37" evidence="1"/>
<keyword evidence="4 7" id="KW-0949">S-adenosyl-L-methionine</keyword>
<dbReference type="Gene3D" id="3.90.120.10">
    <property type="entry name" value="DNA Methylase, subunit A, domain 2"/>
    <property type="match status" value="1"/>
</dbReference>
<dbReference type="PROSITE" id="PS51679">
    <property type="entry name" value="SAM_MT_C5"/>
    <property type="match status" value="1"/>
</dbReference>
<dbReference type="RefSeq" id="WP_321547748.1">
    <property type="nucleotide sequence ID" value="NZ_JAXIVS010000007.1"/>
</dbReference>
<dbReference type="PRINTS" id="PR00105">
    <property type="entry name" value="C5METTRFRASE"/>
</dbReference>
<dbReference type="PANTHER" id="PTHR10629">
    <property type="entry name" value="CYTOSINE-SPECIFIC METHYLTRANSFERASE"/>
    <property type="match status" value="1"/>
</dbReference>
<protein>
    <recommendedName>
        <fullName evidence="1">DNA (cytosine-5-)-methyltransferase</fullName>
        <ecNumber evidence="1">2.1.1.37</ecNumber>
    </recommendedName>
</protein>
<evidence type="ECO:0000256" key="6">
    <source>
        <dbReference type="ARBA" id="ARBA00047422"/>
    </source>
</evidence>
<gene>
    <name evidence="9" type="ORF">SYV04_21615</name>
</gene>
<dbReference type="InterPro" id="IPR029063">
    <property type="entry name" value="SAM-dependent_MTases_sf"/>
</dbReference>
<evidence type="ECO:0000256" key="5">
    <source>
        <dbReference type="ARBA" id="ARBA00022747"/>
    </source>
</evidence>
<keyword evidence="3 7" id="KW-0808">Transferase</keyword>
<dbReference type="SUPFAM" id="SSF53335">
    <property type="entry name" value="S-adenosyl-L-methionine-dependent methyltransferases"/>
    <property type="match status" value="1"/>
</dbReference>
<keyword evidence="10" id="KW-1185">Reference proteome</keyword>
<comment type="catalytic activity">
    <reaction evidence="6">
        <text>a 2'-deoxycytidine in DNA + S-adenosyl-L-methionine = a 5-methyl-2'-deoxycytidine in DNA + S-adenosyl-L-homocysteine + H(+)</text>
        <dbReference type="Rhea" id="RHEA:13681"/>
        <dbReference type="Rhea" id="RHEA-COMP:11369"/>
        <dbReference type="Rhea" id="RHEA-COMP:11370"/>
        <dbReference type="ChEBI" id="CHEBI:15378"/>
        <dbReference type="ChEBI" id="CHEBI:57856"/>
        <dbReference type="ChEBI" id="CHEBI:59789"/>
        <dbReference type="ChEBI" id="CHEBI:85452"/>
        <dbReference type="ChEBI" id="CHEBI:85454"/>
        <dbReference type="EC" id="2.1.1.37"/>
    </reaction>
</comment>
<name>A0ABU5H6C7_9BACT</name>
<dbReference type="InterPro" id="IPR050390">
    <property type="entry name" value="C5-Methyltransferase"/>
</dbReference>
<evidence type="ECO:0000256" key="1">
    <source>
        <dbReference type="ARBA" id="ARBA00011975"/>
    </source>
</evidence>
<sequence length="357" mass="39640">MVDLFAGCGAMSLGLKCAAEALGLDFVPLLVADANVEILDIYEHNLNPLQRFDGDLSQVVQFDSNEGSEQGGFRKQPALLEQRFSSLGKVDVLIGGPPCQGHSDLNNHSRRNDPKNALYLLMPAIAACLSPRAIIIENVRSVVHDKSRVVQRTKSLLEGMGYHVDDGLVLASEVGVPQLRRRHFLLATRERKVRVSDVVSAFRTAPRPIGWAIEDLLDVAENDVIDTPSKLSAINQKRVDWLFKHKKDDLPDELRPSCHKDKPHSYKSMYGRMKWSEPAQTITSGFGSPGQGRFIHPRQRRLITPHEAARLQFIPDSFQFSGKNGFPKRTRLAEMIGNAVPPKLAYVMGLGAMSAFL</sequence>
<evidence type="ECO:0000256" key="7">
    <source>
        <dbReference type="PROSITE-ProRule" id="PRU01016"/>
    </source>
</evidence>
<dbReference type="InterPro" id="IPR001525">
    <property type="entry name" value="C5_MeTfrase"/>
</dbReference>
<evidence type="ECO:0000256" key="8">
    <source>
        <dbReference type="RuleBase" id="RU000416"/>
    </source>
</evidence>
<dbReference type="GO" id="GO:0032259">
    <property type="term" value="P:methylation"/>
    <property type="evidence" value="ECO:0007669"/>
    <property type="project" value="UniProtKB-KW"/>
</dbReference>
<keyword evidence="5" id="KW-0680">Restriction system</keyword>
<evidence type="ECO:0000256" key="3">
    <source>
        <dbReference type="ARBA" id="ARBA00022679"/>
    </source>
</evidence>
<comment type="similarity">
    <text evidence="7 8">Belongs to the class I-like SAM-binding methyltransferase superfamily. C5-methyltransferase family.</text>
</comment>
<accession>A0ABU5H6C7</accession>